<gene>
    <name evidence="1" type="ORF">NCTC13294_02605</name>
</gene>
<name>A0A381EFH9_9GAMM</name>
<proteinExistence type="predicted"/>
<keyword evidence="2" id="KW-1185">Reference proteome</keyword>
<sequence>MQKIKSADQTFHNGDGRQELGTVVTAEWLNAVQGELVAPIEAAEMTLNDNDNGQLLKAVNKIVASAVGGANQNANGKVSKTGDTMTGALTVKSTNPGQRFAALKLQNEGTTTNTAVGVDVWLGDKQRGWLGYTADGQGSDFYVANADSAGLVGPLMRANNAGLWLQPYGGWLHDYFAKKNEARWTWNSYPSHHRGAQVFYHAASGLKIITMTVNTASGQSLIQLPESFTGYFVPIGCDVGSGKFAIGASANGQSGISVYTPAAMTCHFICIGYHK</sequence>
<accession>A0A381EFH9</accession>
<organism evidence="1 2">
    <name type="scientific">Cardiobacterium valvarum</name>
    <dbReference type="NCBI Taxonomy" id="194702"/>
    <lineage>
        <taxon>Bacteria</taxon>
        <taxon>Pseudomonadati</taxon>
        <taxon>Pseudomonadota</taxon>
        <taxon>Gammaproteobacteria</taxon>
        <taxon>Cardiobacteriales</taxon>
        <taxon>Cardiobacteriaceae</taxon>
        <taxon>Cardiobacterium</taxon>
    </lineage>
</organism>
<evidence type="ECO:0008006" key="3">
    <source>
        <dbReference type="Google" id="ProtNLM"/>
    </source>
</evidence>
<dbReference type="Proteomes" id="UP000254572">
    <property type="component" value="Unassembled WGS sequence"/>
</dbReference>
<dbReference type="AlphaFoldDB" id="A0A381EFH9"/>
<protein>
    <recommendedName>
        <fullName evidence="3">Phage tail fibre repeat</fullName>
    </recommendedName>
</protein>
<evidence type="ECO:0000313" key="1">
    <source>
        <dbReference type="EMBL" id="SUX25716.1"/>
    </source>
</evidence>
<dbReference type="OrthoDB" id="9810174at2"/>
<evidence type="ECO:0000313" key="2">
    <source>
        <dbReference type="Proteomes" id="UP000254572"/>
    </source>
</evidence>
<reference evidence="1 2" key="1">
    <citation type="submission" date="2018-06" db="EMBL/GenBank/DDBJ databases">
        <authorList>
            <consortium name="Pathogen Informatics"/>
            <person name="Doyle S."/>
        </authorList>
    </citation>
    <scope>NUCLEOTIDE SEQUENCE [LARGE SCALE GENOMIC DNA]</scope>
    <source>
        <strain evidence="1 2">NCTC13294</strain>
    </source>
</reference>
<dbReference type="RefSeq" id="WP_115612649.1">
    <property type="nucleotide sequence ID" value="NZ_JBHLZC010000001.1"/>
</dbReference>
<dbReference type="EMBL" id="UFUW01000001">
    <property type="protein sequence ID" value="SUX25716.1"/>
    <property type="molecule type" value="Genomic_DNA"/>
</dbReference>